<sequence length="86" mass="8696">MPPIGARLYGAARAGASVTRFSGVGGVVRLPRSLPAECSFDPPPPGGGGWHSPDGGGGKGNLCSVSSPSVTFGDTSPWRGRTVRYP</sequence>
<evidence type="ECO:0000313" key="2">
    <source>
        <dbReference type="EMBL" id="PZO72950.1"/>
    </source>
</evidence>
<protein>
    <submittedName>
        <fullName evidence="2">Uncharacterized protein</fullName>
    </submittedName>
</protein>
<accession>A0A2W4YSD8</accession>
<evidence type="ECO:0000256" key="1">
    <source>
        <dbReference type="SAM" id="MobiDB-lite"/>
    </source>
</evidence>
<dbReference type="Proteomes" id="UP000249555">
    <property type="component" value="Unassembled WGS sequence"/>
</dbReference>
<organism evidence="2 3">
    <name type="scientific">Sphingomonas taxi</name>
    <dbReference type="NCBI Taxonomy" id="1549858"/>
    <lineage>
        <taxon>Bacteria</taxon>
        <taxon>Pseudomonadati</taxon>
        <taxon>Pseudomonadota</taxon>
        <taxon>Alphaproteobacteria</taxon>
        <taxon>Sphingomonadales</taxon>
        <taxon>Sphingomonadaceae</taxon>
        <taxon>Sphingomonas</taxon>
    </lineage>
</organism>
<feature type="region of interest" description="Disordered" evidence="1">
    <location>
        <begin position="39"/>
        <end position="86"/>
    </location>
</feature>
<reference evidence="2 3" key="1">
    <citation type="submission" date="2017-08" db="EMBL/GenBank/DDBJ databases">
        <title>Infants hospitalized years apart are colonized by the same room-sourced microbial strains.</title>
        <authorList>
            <person name="Brooks B."/>
            <person name="Olm M.R."/>
            <person name="Firek B.A."/>
            <person name="Baker R."/>
            <person name="Thomas B.C."/>
            <person name="Morowitz M.J."/>
            <person name="Banfield J.F."/>
        </authorList>
    </citation>
    <scope>NUCLEOTIDE SEQUENCE [LARGE SCALE GENOMIC DNA]</scope>
    <source>
        <strain evidence="2">S2_018_000_R3_119</strain>
    </source>
</reference>
<name>A0A2W4YSD8_9SPHN</name>
<gene>
    <name evidence="2" type="ORF">DI640_10780</name>
</gene>
<dbReference type="AlphaFoldDB" id="A0A2W4YSD8"/>
<evidence type="ECO:0000313" key="3">
    <source>
        <dbReference type="Proteomes" id="UP000249555"/>
    </source>
</evidence>
<dbReference type="EMBL" id="QFMX01000009">
    <property type="protein sequence ID" value="PZO72950.1"/>
    <property type="molecule type" value="Genomic_DNA"/>
</dbReference>
<feature type="compositionally biased region" description="Polar residues" evidence="1">
    <location>
        <begin position="63"/>
        <end position="74"/>
    </location>
</feature>
<feature type="compositionally biased region" description="Gly residues" evidence="1">
    <location>
        <begin position="47"/>
        <end position="60"/>
    </location>
</feature>
<proteinExistence type="predicted"/>
<comment type="caution">
    <text evidence="2">The sequence shown here is derived from an EMBL/GenBank/DDBJ whole genome shotgun (WGS) entry which is preliminary data.</text>
</comment>